<gene>
    <name evidence="1" type="ORF">FUA24_13795</name>
</gene>
<dbReference type="OrthoDB" id="9127354at2"/>
<evidence type="ECO:0000313" key="1">
    <source>
        <dbReference type="EMBL" id="TYA74393.1"/>
    </source>
</evidence>
<dbReference type="AlphaFoldDB" id="A0A5D0HSQ6"/>
<sequence length="252" mass="29432">MEEFLNRINTPSKLKRLPVFHSCDAFSFRSILKDREINTQLCNVYKGENLVYFFYGKPAYRVNDEYNTRLKSFYPISLILKENALEDVKRIMPFDSGAFHFGLFKDYLHPKMTLSDFELNGSMDNTRKIVHYFFDTNKNYFLSNPKKDTKVDPLDFEVESYLELINSKQIQKVDDRKSIIEIQNNSSVSLTADNVLSIIIPDTLLVNPKVESFINELNIEPILYSDQGHYSIGNLENFYSLTEELLSENKLL</sequence>
<comment type="caution">
    <text evidence="1">The sequence shown here is derived from an EMBL/GenBank/DDBJ whole genome shotgun (WGS) entry which is preliminary data.</text>
</comment>
<dbReference type="RefSeq" id="WP_148543283.1">
    <property type="nucleotide sequence ID" value="NZ_VSDQ01000679.1"/>
</dbReference>
<dbReference type="Proteomes" id="UP000323930">
    <property type="component" value="Unassembled WGS sequence"/>
</dbReference>
<organism evidence="1 2">
    <name type="scientific">Seonamhaeicola marinus</name>
    <dbReference type="NCBI Taxonomy" id="1912246"/>
    <lineage>
        <taxon>Bacteria</taxon>
        <taxon>Pseudomonadati</taxon>
        <taxon>Bacteroidota</taxon>
        <taxon>Flavobacteriia</taxon>
        <taxon>Flavobacteriales</taxon>
        <taxon>Flavobacteriaceae</taxon>
    </lineage>
</organism>
<protein>
    <submittedName>
        <fullName evidence="1">Uncharacterized protein</fullName>
    </submittedName>
</protein>
<dbReference type="EMBL" id="VSDQ01000679">
    <property type="protein sequence ID" value="TYA74393.1"/>
    <property type="molecule type" value="Genomic_DNA"/>
</dbReference>
<proteinExistence type="predicted"/>
<accession>A0A5D0HSQ6</accession>
<evidence type="ECO:0000313" key="2">
    <source>
        <dbReference type="Proteomes" id="UP000323930"/>
    </source>
</evidence>
<keyword evidence="2" id="KW-1185">Reference proteome</keyword>
<reference evidence="1 2" key="1">
    <citation type="submission" date="2019-08" db="EMBL/GenBank/DDBJ databases">
        <title>Seonamhaeicola sediminis sp. nov., isolated from marine sediment.</title>
        <authorList>
            <person name="Cao W.R."/>
        </authorList>
    </citation>
    <scope>NUCLEOTIDE SEQUENCE [LARGE SCALE GENOMIC DNA]</scope>
    <source>
        <strain evidence="1 2">B011</strain>
    </source>
</reference>
<name>A0A5D0HSQ6_9FLAO</name>